<proteinExistence type="predicted"/>
<comment type="caution">
    <text evidence="2">The sequence shown here is derived from an EMBL/GenBank/DDBJ whole genome shotgun (WGS) entry which is preliminary data.</text>
</comment>
<sequence>MAECDPVTFEKATEESKWNKVMNEEIDAIKKNDTWELTNLPEGHKAIGIKWVYKTKTNQDGKVKKYKARLVAKSYKQRYKIDYDEVFAPVARVDTI</sequence>
<organism evidence="2 3">
    <name type="scientific">Lithospermum erythrorhizon</name>
    <name type="common">Purple gromwell</name>
    <name type="synonym">Lithospermum officinale var. erythrorhizon</name>
    <dbReference type="NCBI Taxonomy" id="34254"/>
    <lineage>
        <taxon>Eukaryota</taxon>
        <taxon>Viridiplantae</taxon>
        <taxon>Streptophyta</taxon>
        <taxon>Embryophyta</taxon>
        <taxon>Tracheophyta</taxon>
        <taxon>Spermatophyta</taxon>
        <taxon>Magnoliopsida</taxon>
        <taxon>eudicotyledons</taxon>
        <taxon>Gunneridae</taxon>
        <taxon>Pentapetalae</taxon>
        <taxon>asterids</taxon>
        <taxon>lamiids</taxon>
        <taxon>Boraginales</taxon>
        <taxon>Boraginaceae</taxon>
        <taxon>Boraginoideae</taxon>
        <taxon>Lithospermeae</taxon>
        <taxon>Lithospermum</taxon>
    </lineage>
</organism>
<feature type="domain" description="Reverse transcriptase Ty1/copia-type" evidence="1">
    <location>
        <begin position="32"/>
        <end position="96"/>
    </location>
</feature>
<dbReference type="InterPro" id="IPR013103">
    <property type="entry name" value="RVT_2"/>
</dbReference>
<evidence type="ECO:0000259" key="1">
    <source>
        <dbReference type="Pfam" id="PF07727"/>
    </source>
</evidence>
<dbReference type="Pfam" id="PF07727">
    <property type="entry name" value="RVT_2"/>
    <property type="match status" value="1"/>
</dbReference>
<evidence type="ECO:0000313" key="3">
    <source>
        <dbReference type="Proteomes" id="UP001454036"/>
    </source>
</evidence>
<dbReference type="AlphaFoldDB" id="A0AAV3PNG9"/>
<keyword evidence="3" id="KW-1185">Reference proteome</keyword>
<dbReference type="Proteomes" id="UP001454036">
    <property type="component" value="Unassembled WGS sequence"/>
</dbReference>
<gene>
    <name evidence="2" type="ORF">LIER_37533</name>
</gene>
<reference evidence="2 3" key="1">
    <citation type="submission" date="2024-01" db="EMBL/GenBank/DDBJ databases">
        <title>The complete chloroplast genome sequence of Lithospermum erythrorhizon: insights into the phylogenetic relationship among Boraginaceae species and the maternal lineages of purple gromwells.</title>
        <authorList>
            <person name="Okada T."/>
            <person name="Watanabe K."/>
        </authorList>
    </citation>
    <scope>NUCLEOTIDE SEQUENCE [LARGE SCALE GENOMIC DNA]</scope>
</reference>
<evidence type="ECO:0000313" key="2">
    <source>
        <dbReference type="EMBL" id="GAA0152653.1"/>
    </source>
</evidence>
<dbReference type="EMBL" id="BAABME010018114">
    <property type="protein sequence ID" value="GAA0152653.1"/>
    <property type="molecule type" value="Genomic_DNA"/>
</dbReference>
<protein>
    <recommendedName>
        <fullName evidence="1">Reverse transcriptase Ty1/copia-type domain-containing protein</fullName>
    </recommendedName>
</protein>
<accession>A0AAV3PNG9</accession>
<name>A0AAV3PNG9_LITER</name>